<evidence type="ECO:0000313" key="2">
    <source>
        <dbReference type="EMBL" id="SHF05584.1"/>
    </source>
</evidence>
<dbReference type="Pfam" id="PF12697">
    <property type="entry name" value="Abhydrolase_6"/>
    <property type="match status" value="1"/>
</dbReference>
<dbReference type="AlphaFoldDB" id="A0A1M4YIB0"/>
<dbReference type="RefSeq" id="WP_083959427.1">
    <property type="nucleotide sequence ID" value="NZ_FQVN01000002.1"/>
</dbReference>
<dbReference type="SUPFAM" id="SSF53474">
    <property type="entry name" value="alpha/beta-Hydrolases"/>
    <property type="match status" value="1"/>
</dbReference>
<accession>A0A1M4YIB0</accession>
<dbReference type="Gene3D" id="3.40.50.1820">
    <property type="entry name" value="alpha/beta hydrolase"/>
    <property type="match status" value="1"/>
</dbReference>
<feature type="domain" description="AB hydrolase-1" evidence="1">
    <location>
        <begin position="31"/>
        <end position="299"/>
    </location>
</feature>
<dbReference type="Proteomes" id="UP000184501">
    <property type="component" value="Unassembled WGS sequence"/>
</dbReference>
<organism evidence="2 3">
    <name type="scientific">Streptoalloteichus hindustanus</name>
    <dbReference type="NCBI Taxonomy" id="2017"/>
    <lineage>
        <taxon>Bacteria</taxon>
        <taxon>Bacillati</taxon>
        <taxon>Actinomycetota</taxon>
        <taxon>Actinomycetes</taxon>
        <taxon>Pseudonocardiales</taxon>
        <taxon>Pseudonocardiaceae</taxon>
        <taxon>Streptoalloteichus</taxon>
    </lineage>
</organism>
<dbReference type="GO" id="GO:0003824">
    <property type="term" value="F:catalytic activity"/>
    <property type="evidence" value="ECO:0007669"/>
    <property type="project" value="UniProtKB-ARBA"/>
</dbReference>
<dbReference type="OrthoDB" id="3827413at2"/>
<reference evidence="2 3" key="1">
    <citation type="submission" date="2016-11" db="EMBL/GenBank/DDBJ databases">
        <authorList>
            <person name="Jaros S."/>
            <person name="Januszkiewicz K."/>
            <person name="Wedrychowicz H."/>
        </authorList>
    </citation>
    <scope>NUCLEOTIDE SEQUENCE [LARGE SCALE GENOMIC DNA]</scope>
    <source>
        <strain evidence="2 3">DSM 44523</strain>
    </source>
</reference>
<dbReference type="InterPro" id="IPR029058">
    <property type="entry name" value="AB_hydrolase_fold"/>
</dbReference>
<evidence type="ECO:0000259" key="1">
    <source>
        <dbReference type="Pfam" id="PF12697"/>
    </source>
</evidence>
<gene>
    <name evidence="2" type="ORF">SAMN05444320_102372</name>
</gene>
<dbReference type="PANTHER" id="PTHR37017:SF11">
    <property type="entry name" value="ESTERASE_LIPASE_THIOESTERASE DOMAIN-CONTAINING PROTEIN"/>
    <property type="match status" value="1"/>
</dbReference>
<proteinExistence type="predicted"/>
<dbReference type="STRING" id="2017.SAMN05444320_102372"/>
<dbReference type="InterPro" id="IPR000073">
    <property type="entry name" value="AB_hydrolase_1"/>
</dbReference>
<dbReference type="EMBL" id="FQVN01000002">
    <property type="protein sequence ID" value="SHF05584.1"/>
    <property type="molecule type" value="Genomic_DNA"/>
</dbReference>
<protein>
    <submittedName>
        <fullName evidence="2">Pimeloyl-ACP methyl ester carboxylesterase</fullName>
    </submittedName>
</protein>
<keyword evidence="3" id="KW-1185">Reference proteome</keyword>
<dbReference type="InterPro" id="IPR052897">
    <property type="entry name" value="Sec-Metab_Biosynth_Hydrolase"/>
</dbReference>
<name>A0A1M4YIB0_STRHI</name>
<dbReference type="PANTHER" id="PTHR37017">
    <property type="entry name" value="AB HYDROLASE-1 DOMAIN-CONTAINING PROTEIN-RELATED"/>
    <property type="match status" value="1"/>
</dbReference>
<evidence type="ECO:0000313" key="3">
    <source>
        <dbReference type="Proteomes" id="UP000184501"/>
    </source>
</evidence>
<sequence length="305" mass="32637">MAGEIAEDRAGGARRGVEARAGAGVGVGPTFVFVHGAGSNSFLWTSVIRELAVLGHRALAVDLPGHGFDAGFPAAYQAPQDLDALAVAPSALAGVTLRDNVDHVVELLRRVVGHGPVVLVGHSLGGATITRVASEAPELVDHLVYVAAWCCVRLRTVADYLQSPEFRQSRLLRVRGLPGVDRRGAGRTNWRSADPAFLADAHAAMMADASEEEFRAVLNTLQPDESLRVFLADARPEPATWGGVPRTYVRLTLDRTMPPELQDRLVREADELTPDTPFAVRDLATSHLGFVREPAALAKILDGVL</sequence>